<dbReference type="InterPro" id="IPR013324">
    <property type="entry name" value="RNA_pol_sigma_r3/r4-like"/>
</dbReference>
<protein>
    <submittedName>
        <fullName evidence="8">RNA polymerase sigma factor</fullName>
    </submittedName>
</protein>
<keyword evidence="2" id="KW-0805">Transcription regulation</keyword>
<evidence type="ECO:0000313" key="9">
    <source>
        <dbReference type="Proteomes" id="UP001589818"/>
    </source>
</evidence>
<dbReference type="Proteomes" id="UP001589818">
    <property type="component" value="Unassembled WGS sequence"/>
</dbReference>
<evidence type="ECO:0000313" key="8">
    <source>
        <dbReference type="EMBL" id="MFC0390417.1"/>
    </source>
</evidence>
<comment type="similarity">
    <text evidence="1">Belongs to the sigma-70 factor family. ECF subfamily.</text>
</comment>
<evidence type="ECO:0000256" key="2">
    <source>
        <dbReference type="ARBA" id="ARBA00023015"/>
    </source>
</evidence>
<evidence type="ECO:0000256" key="5">
    <source>
        <dbReference type="SAM" id="MobiDB-lite"/>
    </source>
</evidence>
<reference evidence="8 9" key="1">
    <citation type="submission" date="2024-09" db="EMBL/GenBank/DDBJ databases">
        <authorList>
            <person name="Sun Q."/>
            <person name="Mori K."/>
        </authorList>
    </citation>
    <scope>NUCLEOTIDE SEQUENCE [LARGE SCALE GENOMIC DNA]</scope>
    <source>
        <strain evidence="8 9">CCM 4839</strain>
    </source>
</reference>
<dbReference type="Gene3D" id="1.10.10.10">
    <property type="entry name" value="Winged helix-like DNA-binding domain superfamily/Winged helix DNA-binding domain"/>
    <property type="match status" value="1"/>
</dbReference>
<accession>A0ABV6J3G2</accession>
<evidence type="ECO:0000256" key="3">
    <source>
        <dbReference type="ARBA" id="ARBA00023082"/>
    </source>
</evidence>
<keyword evidence="4" id="KW-0804">Transcription</keyword>
<dbReference type="PANTHER" id="PTHR43133">
    <property type="entry name" value="RNA POLYMERASE ECF-TYPE SIGMA FACTO"/>
    <property type="match status" value="1"/>
</dbReference>
<dbReference type="InterPro" id="IPR039425">
    <property type="entry name" value="RNA_pol_sigma-70-like"/>
</dbReference>
<dbReference type="Pfam" id="PF08281">
    <property type="entry name" value="Sigma70_r4_2"/>
    <property type="match status" value="1"/>
</dbReference>
<dbReference type="NCBIfam" id="TIGR02937">
    <property type="entry name" value="sigma70-ECF"/>
    <property type="match status" value="1"/>
</dbReference>
<dbReference type="PANTHER" id="PTHR43133:SF51">
    <property type="entry name" value="RNA POLYMERASE SIGMA FACTOR"/>
    <property type="match status" value="1"/>
</dbReference>
<organism evidence="8 9">
    <name type="scientific">Paenibacillus mendelii</name>
    <dbReference type="NCBI Taxonomy" id="206163"/>
    <lineage>
        <taxon>Bacteria</taxon>
        <taxon>Bacillati</taxon>
        <taxon>Bacillota</taxon>
        <taxon>Bacilli</taxon>
        <taxon>Bacillales</taxon>
        <taxon>Paenibacillaceae</taxon>
        <taxon>Paenibacillus</taxon>
    </lineage>
</organism>
<name>A0ABV6J3G2_9BACL</name>
<proteinExistence type="inferred from homology"/>
<feature type="compositionally biased region" description="Low complexity" evidence="5">
    <location>
        <begin position="111"/>
        <end position="120"/>
    </location>
</feature>
<dbReference type="Pfam" id="PF04542">
    <property type="entry name" value="Sigma70_r2"/>
    <property type="match status" value="1"/>
</dbReference>
<dbReference type="RefSeq" id="WP_309145356.1">
    <property type="nucleotide sequence ID" value="NZ_JANHOF010000010.1"/>
</dbReference>
<feature type="region of interest" description="Disordered" evidence="5">
    <location>
        <begin position="103"/>
        <end position="152"/>
    </location>
</feature>
<evidence type="ECO:0000256" key="4">
    <source>
        <dbReference type="ARBA" id="ARBA00023163"/>
    </source>
</evidence>
<feature type="domain" description="RNA polymerase sigma factor 70 region 4 type 2" evidence="7">
    <location>
        <begin position="153"/>
        <end position="206"/>
    </location>
</feature>
<dbReference type="EMBL" id="JBHLVF010000008">
    <property type="protein sequence ID" value="MFC0390417.1"/>
    <property type="molecule type" value="Genomic_DNA"/>
</dbReference>
<dbReference type="InterPro" id="IPR013325">
    <property type="entry name" value="RNA_pol_sigma_r2"/>
</dbReference>
<dbReference type="InterPro" id="IPR014284">
    <property type="entry name" value="RNA_pol_sigma-70_dom"/>
</dbReference>
<dbReference type="InterPro" id="IPR013249">
    <property type="entry name" value="RNA_pol_sigma70_r4_t2"/>
</dbReference>
<evidence type="ECO:0000259" key="6">
    <source>
        <dbReference type="Pfam" id="PF04542"/>
    </source>
</evidence>
<comment type="caution">
    <text evidence="8">The sequence shown here is derived from an EMBL/GenBank/DDBJ whole genome shotgun (WGS) entry which is preliminary data.</text>
</comment>
<dbReference type="SUPFAM" id="SSF88946">
    <property type="entry name" value="Sigma2 domain of RNA polymerase sigma factors"/>
    <property type="match status" value="1"/>
</dbReference>
<keyword evidence="9" id="KW-1185">Reference proteome</keyword>
<gene>
    <name evidence="8" type="ORF">ACFFJ8_03400</name>
</gene>
<dbReference type="InterPro" id="IPR036388">
    <property type="entry name" value="WH-like_DNA-bd_sf"/>
</dbReference>
<keyword evidence="3" id="KW-0731">Sigma factor</keyword>
<evidence type="ECO:0000259" key="7">
    <source>
        <dbReference type="Pfam" id="PF08281"/>
    </source>
</evidence>
<feature type="domain" description="RNA polymerase sigma-70 region 2" evidence="6">
    <location>
        <begin position="21"/>
        <end position="87"/>
    </location>
</feature>
<evidence type="ECO:0000256" key="1">
    <source>
        <dbReference type="ARBA" id="ARBA00010641"/>
    </source>
</evidence>
<dbReference type="InterPro" id="IPR007627">
    <property type="entry name" value="RNA_pol_sigma70_r2"/>
</dbReference>
<sequence>MQDEEWISRIREGDKEAYRKLVECHRDALYGLIWGVLRHAKDAEDALQEALVRIYLSLPQYRGQGFKAWSSRIAVNIAIDAKRKRVRKSEILIGAYEGTGYASDDRGAGRGQSQLGRSSGEGVGAVEADGRKDEALASHSPPAEAEAMERERRERVRELVEAMPTGYGTVVRSYYLEDKNQREIAAQEQIELKSVESRLYRAKRWMRKHWKEEDLE</sequence>
<dbReference type="Gene3D" id="1.10.1740.10">
    <property type="match status" value="1"/>
</dbReference>
<dbReference type="SUPFAM" id="SSF88659">
    <property type="entry name" value="Sigma3 and sigma4 domains of RNA polymerase sigma factors"/>
    <property type="match status" value="1"/>
</dbReference>